<proteinExistence type="predicted"/>
<evidence type="ECO:0000313" key="2">
    <source>
        <dbReference type="Proteomes" id="UP001056778"/>
    </source>
</evidence>
<organism evidence="1 2">
    <name type="scientific">Holotrichia oblita</name>
    <name type="common">Chafer beetle</name>
    <dbReference type="NCBI Taxonomy" id="644536"/>
    <lineage>
        <taxon>Eukaryota</taxon>
        <taxon>Metazoa</taxon>
        <taxon>Ecdysozoa</taxon>
        <taxon>Arthropoda</taxon>
        <taxon>Hexapoda</taxon>
        <taxon>Insecta</taxon>
        <taxon>Pterygota</taxon>
        <taxon>Neoptera</taxon>
        <taxon>Endopterygota</taxon>
        <taxon>Coleoptera</taxon>
        <taxon>Polyphaga</taxon>
        <taxon>Scarabaeiformia</taxon>
        <taxon>Scarabaeidae</taxon>
        <taxon>Melolonthinae</taxon>
        <taxon>Holotrichia</taxon>
    </lineage>
</organism>
<sequence length="275" mass="31462">MENLKKKSQRTSKAQFEIYNKYIEKYPVLLSGKLKPAEGPDHIQSTWKELTATLNAAGMGPSKICLQNGNPPPERKLDQFDEKPETREKPCSNSTTQKQKSKKKVANELLDAYKQNQAEYNQGLMHVADALNNIAEESYTRSKKASAEHFLLYLDYLSSCKNNDLNKENNFNELIVHLNSMKGPYKTAAEWNKTFKEWVSRTKQKARNIYIHQRETGGGMPINQFLTSIEEKLLSIISVIGMDVQELGIIKLPSKLKVKKVISTKLGNKRIRMRK</sequence>
<keyword evidence="2" id="KW-1185">Reference proteome</keyword>
<gene>
    <name evidence="1" type="ORF">MML48_9g00000304</name>
</gene>
<dbReference type="Proteomes" id="UP001056778">
    <property type="component" value="Chromosome 9"/>
</dbReference>
<name>A0ACB9SLS8_HOLOL</name>
<protein>
    <submittedName>
        <fullName evidence="1">Uncharacterized protein</fullName>
    </submittedName>
</protein>
<evidence type="ECO:0000313" key="1">
    <source>
        <dbReference type="EMBL" id="KAI4455748.1"/>
    </source>
</evidence>
<dbReference type="EMBL" id="CM043023">
    <property type="protein sequence ID" value="KAI4455748.1"/>
    <property type="molecule type" value="Genomic_DNA"/>
</dbReference>
<comment type="caution">
    <text evidence="1">The sequence shown here is derived from an EMBL/GenBank/DDBJ whole genome shotgun (WGS) entry which is preliminary data.</text>
</comment>
<reference evidence="1" key="1">
    <citation type="submission" date="2022-04" db="EMBL/GenBank/DDBJ databases">
        <title>Chromosome-scale genome assembly of Holotrichia oblita Faldermann.</title>
        <authorList>
            <person name="Rongchong L."/>
        </authorList>
    </citation>
    <scope>NUCLEOTIDE SEQUENCE</scope>
    <source>
        <strain evidence="1">81SQS9</strain>
    </source>
</reference>
<accession>A0ACB9SLS8</accession>